<organism evidence="1">
    <name type="scientific">Medicago truncatula</name>
    <name type="common">Barrel medic</name>
    <name type="synonym">Medicago tribuloides</name>
    <dbReference type="NCBI Taxonomy" id="3880"/>
    <lineage>
        <taxon>Eukaryota</taxon>
        <taxon>Viridiplantae</taxon>
        <taxon>Streptophyta</taxon>
        <taxon>Embryophyta</taxon>
        <taxon>Tracheophyta</taxon>
        <taxon>Spermatophyta</taxon>
        <taxon>Magnoliopsida</taxon>
        <taxon>eudicotyledons</taxon>
        <taxon>Gunneridae</taxon>
        <taxon>Pentapetalae</taxon>
        <taxon>rosids</taxon>
        <taxon>fabids</taxon>
        <taxon>Fabales</taxon>
        <taxon>Fabaceae</taxon>
        <taxon>Papilionoideae</taxon>
        <taxon>50 kb inversion clade</taxon>
        <taxon>NPAAA clade</taxon>
        <taxon>Hologalegina</taxon>
        <taxon>IRL clade</taxon>
        <taxon>Trifolieae</taxon>
        <taxon>Medicago</taxon>
    </lineage>
</organism>
<proteinExistence type="evidence at transcript level"/>
<name>I3SNF6_MEDTR</name>
<accession>I3SNF6</accession>
<reference evidence="1" key="1">
    <citation type="submission" date="2012-05" db="EMBL/GenBank/DDBJ databases">
        <authorList>
            <person name="Krishnakumar V."/>
            <person name="Cheung F."/>
            <person name="Xiao Y."/>
            <person name="Chan A."/>
            <person name="Moskal W.A."/>
            <person name="Town C.D."/>
        </authorList>
    </citation>
    <scope>NUCLEOTIDE SEQUENCE</scope>
</reference>
<dbReference type="AlphaFoldDB" id="I3SNF6"/>
<protein>
    <submittedName>
        <fullName evidence="1">Uncharacterized protein</fullName>
    </submittedName>
</protein>
<sequence>MNSLNVAVMNTLGGEVKTVQSELHQVLAVIKSHLGTIFLSILSGEPVTHVKGLNDIVSGCFYSGCYVCLRVSGVGATHRAKCFMAELLVICILAHNLKRSLLSFNLRVFTIFVNSANHADGNTYNEDKRNSGDNYLSIHFFYFLLELLED</sequence>
<dbReference type="EMBL" id="BT142004">
    <property type="protein sequence ID" value="AFK41798.1"/>
    <property type="molecule type" value="mRNA"/>
</dbReference>
<evidence type="ECO:0000313" key="1">
    <source>
        <dbReference type="EMBL" id="AFK41798.1"/>
    </source>
</evidence>